<comment type="caution">
    <text evidence="3">The sequence shown here is derived from an EMBL/GenBank/DDBJ whole genome shotgun (WGS) entry which is preliminary data.</text>
</comment>
<feature type="region of interest" description="Disordered" evidence="2">
    <location>
        <begin position="254"/>
        <end position="306"/>
    </location>
</feature>
<dbReference type="EMBL" id="PHWZ01000163">
    <property type="protein sequence ID" value="TEY62380.1"/>
    <property type="molecule type" value="Genomic_DNA"/>
</dbReference>
<evidence type="ECO:0000313" key="4">
    <source>
        <dbReference type="Proteomes" id="UP000297299"/>
    </source>
</evidence>
<dbReference type="CDD" id="cd14688">
    <property type="entry name" value="bZIP_YAP"/>
    <property type="match status" value="1"/>
</dbReference>
<feature type="compositionally biased region" description="Polar residues" evidence="2">
    <location>
        <begin position="287"/>
        <end position="306"/>
    </location>
</feature>
<dbReference type="PANTHER" id="PTHR42070:SF1">
    <property type="entry name" value="FILAMENT ASSOCIATED PROTEIN, PUTATIVE (AFU_ORTHOLOGUE AFUA_8G06630)-RELATED"/>
    <property type="match status" value="1"/>
</dbReference>
<feature type="coiled-coil region" evidence="1">
    <location>
        <begin position="21"/>
        <end position="69"/>
    </location>
</feature>
<sequence>MSTAAEKANLARIRDNQRRSRARRKEYLQELEARLRQCELQGIEASSEIQLAARRVADENKKLRSLLAQHGVGNGMVETYLQMSSEDLIISAQYGSESPSVQQLEHLLQARKLCCADGSIGPTSTATMGQTIQSRESSYSGNTVHSIWDPVQPSRSMSVGQTPTSSSNGFSQAQQFMSPRRSSAASRHGSISQNHSTAGTVHNRQPQQQQQQQQQRFNMTPITLPNSQQQNRPSSLSIQSPQIYEYEPQYISNQSHNTLSPQTPQIHSHLQSHTNSNPNSRSSISSHQMSPPISSTYNTNIPSENSGTNLNSCVFATDMITTMAGGDPAVVRAELGCVPGMDCNVDNQLVFHVMDRYTESGVGL</sequence>
<organism evidence="3 4">
    <name type="scientific">Botryotinia calthae</name>
    <dbReference type="NCBI Taxonomy" id="38488"/>
    <lineage>
        <taxon>Eukaryota</taxon>
        <taxon>Fungi</taxon>
        <taxon>Dikarya</taxon>
        <taxon>Ascomycota</taxon>
        <taxon>Pezizomycotina</taxon>
        <taxon>Leotiomycetes</taxon>
        <taxon>Helotiales</taxon>
        <taxon>Sclerotiniaceae</taxon>
        <taxon>Botryotinia</taxon>
    </lineage>
</organism>
<evidence type="ECO:0000256" key="1">
    <source>
        <dbReference type="SAM" id="Coils"/>
    </source>
</evidence>
<feature type="compositionally biased region" description="Polar residues" evidence="2">
    <location>
        <begin position="153"/>
        <end position="204"/>
    </location>
</feature>
<dbReference type="PANTHER" id="PTHR42070">
    <property type="entry name" value="FILAMENT ASSOCIATED PROTEIN, PUTATIVE (AFU_ORTHOLOGUE AFUA_8G06630)-RELATED"/>
    <property type="match status" value="1"/>
</dbReference>
<feature type="compositionally biased region" description="Polar residues" evidence="2">
    <location>
        <begin position="254"/>
        <end position="274"/>
    </location>
</feature>
<reference evidence="3 4" key="1">
    <citation type="submission" date="2017-11" db="EMBL/GenBank/DDBJ databases">
        <title>Comparative genomics of Botrytis spp.</title>
        <authorList>
            <person name="Valero-Jimenez C.A."/>
            <person name="Tapia P."/>
            <person name="Veloso J."/>
            <person name="Silva-Moreno E."/>
            <person name="Staats M."/>
            <person name="Valdes J.H."/>
            <person name="Van Kan J.A.L."/>
        </authorList>
    </citation>
    <scope>NUCLEOTIDE SEQUENCE [LARGE SCALE GENOMIC DNA]</scope>
    <source>
        <strain evidence="3 4">MUCL2830</strain>
    </source>
</reference>
<feature type="region of interest" description="Disordered" evidence="2">
    <location>
        <begin position="122"/>
        <end position="216"/>
    </location>
</feature>
<proteinExistence type="predicted"/>
<dbReference type="Proteomes" id="UP000297299">
    <property type="component" value="Unassembled WGS sequence"/>
</dbReference>
<evidence type="ECO:0008006" key="5">
    <source>
        <dbReference type="Google" id="ProtNLM"/>
    </source>
</evidence>
<name>A0A4Y8D412_9HELO</name>
<dbReference type="STRING" id="38488.A0A4Y8D412"/>
<feature type="compositionally biased region" description="Low complexity" evidence="2">
    <location>
        <begin position="205"/>
        <end position="215"/>
    </location>
</feature>
<feature type="region of interest" description="Disordered" evidence="2">
    <location>
        <begin position="1"/>
        <end position="21"/>
    </location>
</feature>
<evidence type="ECO:0000313" key="3">
    <source>
        <dbReference type="EMBL" id="TEY62380.1"/>
    </source>
</evidence>
<gene>
    <name evidence="3" type="ORF">BOTCAL_0163g00230</name>
</gene>
<evidence type="ECO:0000256" key="2">
    <source>
        <dbReference type="SAM" id="MobiDB-lite"/>
    </source>
</evidence>
<accession>A0A4Y8D412</accession>
<feature type="compositionally biased region" description="Low complexity" evidence="2">
    <location>
        <begin position="275"/>
        <end position="286"/>
    </location>
</feature>
<dbReference type="AlphaFoldDB" id="A0A4Y8D412"/>
<keyword evidence="1" id="KW-0175">Coiled coil</keyword>
<dbReference type="OrthoDB" id="4505928at2759"/>
<feature type="compositionally biased region" description="Polar residues" evidence="2">
    <location>
        <begin position="122"/>
        <end position="145"/>
    </location>
</feature>
<protein>
    <recommendedName>
        <fullName evidence="5">BZIP domain-containing protein</fullName>
    </recommendedName>
</protein>
<keyword evidence="4" id="KW-1185">Reference proteome</keyword>